<dbReference type="GeneID" id="59460553"/>
<sequence length="429" mass="47899">MSEKFREGIPAWTREHAAGLRRDDSNVAPVIYPPDERLDDDLHIWDTWFLRNRDGSVAEIDGYRVIFSLTSSSDLLPGKRHDVATIRYFYSRDGEEWTTGGVVFDGGALGQRQWAGSAMYDPDGDGGDVYLYYTAAGEDGAEELTYTQRIAVATGGTVRTDDAGFSIEGSWNHRIILTPDGDWYEREDQSRGMIYTFRDPWFFEDPASGETYLLFEANTPVPEGAGECDDPVWEEFNGSVGIAHSPTGDPTDFELRPPLLDAVCVNQELERPHLVVRDGTYHLFVSSHVHTFAPGLTGYDALYGFVADDLAGDYEPLNGHGMVLTNPKGAPFQAYSWLVYDHGDDLLVSSFFNYFDYDRPSLDDVGLLPPEEQQRRFGGTLAPTVRVALDGDETDLVDTLGHGHLPLPREELPTPWWERDGDATRGGDY</sequence>
<proteinExistence type="inferred from homology"/>
<dbReference type="RefSeq" id="WP_050459247.1">
    <property type="nucleotide sequence ID" value="NZ_CP011947.1"/>
</dbReference>
<dbReference type="GO" id="GO:0050053">
    <property type="term" value="F:levansucrase activity"/>
    <property type="evidence" value="ECO:0007669"/>
    <property type="project" value="InterPro"/>
</dbReference>
<dbReference type="SMR" id="A0A0K1IUB3"/>
<dbReference type="AlphaFoldDB" id="A0A0K1IUB3"/>
<evidence type="ECO:0000313" key="2">
    <source>
        <dbReference type="EMBL" id="AKU07888.1"/>
    </source>
</evidence>
<gene>
    <name evidence="2" type="ORF">ABY42_09080</name>
    <name evidence="3" type="ORF">HfgLR_14505</name>
</gene>
<reference evidence="2" key="2">
    <citation type="submission" date="2015-06" db="EMBL/GenBank/DDBJ databases">
        <authorList>
            <person name="Hoefler B.C."/>
            <person name="Straight P.D."/>
        </authorList>
    </citation>
    <scope>NUCLEOTIDE SEQUENCE [LARGE SCALE GENOMIC DNA]</scope>
    <source>
        <strain evidence="2">ARA6</strain>
    </source>
</reference>
<dbReference type="SUPFAM" id="SSF75005">
    <property type="entry name" value="Arabinanase/levansucrase/invertase"/>
    <property type="match status" value="1"/>
</dbReference>
<dbReference type="EMBL" id="CP011947">
    <property type="protein sequence ID" value="AKU07888.1"/>
    <property type="molecule type" value="Genomic_DNA"/>
</dbReference>
<dbReference type="InterPro" id="IPR003469">
    <property type="entry name" value="Glyco_hydro_68"/>
</dbReference>
<accession>A0A0K1IUB3</accession>
<name>A0A0K1IUB3_HALGI</name>
<dbReference type="Pfam" id="PF02435">
    <property type="entry name" value="Glyco_hydro_68"/>
    <property type="match status" value="1"/>
</dbReference>
<dbReference type="KEGG" id="hgi:ABY42_09080"/>
<evidence type="ECO:0000256" key="1">
    <source>
        <dbReference type="RuleBase" id="RU361220"/>
    </source>
</evidence>
<dbReference type="Proteomes" id="UP000663064">
    <property type="component" value="Chromosome"/>
</dbReference>
<dbReference type="GO" id="GO:0016787">
    <property type="term" value="F:hydrolase activity"/>
    <property type="evidence" value="ECO:0007669"/>
    <property type="project" value="UniProtKB-KW"/>
</dbReference>
<protein>
    <submittedName>
        <fullName evidence="2 3">Levansucrase</fullName>
    </submittedName>
</protein>
<organism evidence="2 4">
    <name type="scientific">Haloferax gibbonsii</name>
    <dbReference type="NCBI Taxonomy" id="35746"/>
    <lineage>
        <taxon>Archaea</taxon>
        <taxon>Methanobacteriati</taxon>
        <taxon>Methanobacteriota</taxon>
        <taxon>Stenosarchaea group</taxon>
        <taxon>Halobacteria</taxon>
        <taxon>Halobacteriales</taxon>
        <taxon>Haloferacaceae</taxon>
        <taxon>Haloferax</taxon>
    </lineage>
</organism>
<dbReference type="GO" id="GO:0009758">
    <property type="term" value="P:carbohydrate utilization"/>
    <property type="evidence" value="ECO:0007669"/>
    <property type="project" value="InterPro"/>
</dbReference>
<keyword evidence="3" id="KW-0378">Hydrolase</keyword>
<comment type="similarity">
    <text evidence="1">Belongs to the glycosyl hydrolase 68 family.</text>
</comment>
<dbReference type="Gene3D" id="2.115.10.20">
    <property type="entry name" value="Glycosyl hydrolase domain, family 43"/>
    <property type="match status" value="1"/>
</dbReference>
<dbReference type="EMBL" id="CP063205">
    <property type="protein sequence ID" value="QOS13029.1"/>
    <property type="molecule type" value="Genomic_DNA"/>
</dbReference>
<dbReference type="PATRIC" id="fig|35746.4.peg.1927"/>
<dbReference type="CDD" id="cd08997">
    <property type="entry name" value="GH68"/>
    <property type="match status" value="1"/>
</dbReference>
<dbReference type="Proteomes" id="UP000066124">
    <property type="component" value="Chromosome"/>
</dbReference>
<dbReference type="InterPro" id="IPR023296">
    <property type="entry name" value="Glyco_hydro_beta-prop_sf"/>
</dbReference>
<reference evidence="3" key="3">
    <citation type="journal article" date="2021" name="Front. Microbiol.">
        <title>Cellular and Genomic Properties of Haloferax gibbonsii LR2-5, the Host of Euryarchaeal Virus HFTV1.</title>
        <authorList>
            <person name="Tittes C."/>
            <person name="Schwarzer S."/>
            <person name="Pfeiffer F."/>
            <person name="Dyall-Smith M."/>
            <person name="Rodriguez-Franco M."/>
            <person name="Oksanen H.M."/>
            <person name="Quax T.E.F."/>
        </authorList>
    </citation>
    <scope>NUCLEOTIDE SEQUENCE</scope>
    <source>
        <strain evidence="3">LR2-5</strain>
    </source>
</reference>
<evidence type="ECO:0000313" key="3">
    <source>
        <dbReference type="EMBL" id="QOS13029.1"/>
    </source>
</evidence>
<reference evidence="4" key="1">
    <citation type="journal article" date="2015" name="J. Biotechnol.">
        <title>Complete genome sequence of Haloferax gibbonsii strain ARA6, a potential producer of polyhydroxyalkanoates and halocins isolated from Araruama, Rio de Janeiro, Brasil.</title>
        <authorList>
            <person name="Pinto L.H."/>
            <person name="D'Alincourt Carvalho-Assef A.P."/>
            <person name="Vieira R.P."/>
            <person name="Clementino M.M."/>
            <person name="Albano R.M."/>
        </authorList>
    </citation>
    <scope>NUCLEOTIDE SEQUENCE [LARGE SCALE GENOMIC DNA]</scope>
    <source>
        <strain evidence="4">ARA6</strain>
    </source>
</reference>
<evidence type="ECO:0000313" key="4">
    <source>
        <dbReference type="Proteomes" id="UP000066124"/>
    </source>
</evidence>